<protein>
    <recommendedName>
        <fullName evidence="8">Dolichyl-diphosphooligosaccharide--protein glycosyltransferase subunit WBP1</fullName>
        <shortName evidence="8">Oligosaccharyl transferase subunit WBP1</shortName>
    </recommendedName>
</protein>
<feature type="domain" description="OST48 N-terminal" evidence="9">
    <location>
        <begin position="30"/>
        <end position="280"/>
    </location>
</feature>
<dbReference type="Proteomes" id="UP000279236">
    <property type="component" value="Unassembled WGS sequence"/>
</dbReference>
<keyword evidence="4 8" id="KW-0812">Transmembrane</keyword>
<comment type="subunit">
    <text evidence="8">Component of the oligosaccharyltransferase (OST) complex.</text>
</comment>
<evidence type="ECO:0000259" key="9">
    <source>
        <dbReference type="Pfam" id="PF03345"/>
    </source>
</evidence>
<dbReference type="GO" id="GO:0008250">
    <property type="term" value="C:oligosaccharyltransferase complex"/>
    <property type="evidence" value="ECO:0007669"/>
    <property type="project" value="TreeGrafter"/>
</dbReference>
<keyword evidence="12" id="KW-1185">Reference proteome</keyword>
<evidence type="ECO:0000256" key="1">
    <source>
        <dbReference type="ARBA" id="ARBA00004479"/>
    </source>
</evidence>
<accession>A0A427Y1X3</accession>
<proteinExistence type="inferred from homology"/>
<feature type="domain" description="OST48 middle" evidence="10">
    <location>
        <begin position="295"/>
        <end position="440"/>
    </location>
</feature>
<name>A0A427Y1X3_9TREE</name>
<keyword evidence="7 8" id="KW-0472">Membrane</keyword>
<dbReference type="OrthoDB" id="29105at2759"/>
<comment type="function">
    <text evidence="8">Subunit of the oligosaccharyl transferase (OST) complex that catalyzes the initial transfer of a defined glycan (Glc(3)Man(9)GlcNAc(2) in eukaryotes) from the lipid carrier dolichol-pyrophosphate to an asparagine residue within an Asn-X-Ser/Thr consensus motif in nascent polypeptide chains, the first step in protein N-glycosylation. N-glycosylation occurs cotranslationally and the complex associates with the Sec61 complex at the channel-forming translocon complex that mediates protein translocation across the endoplasmic reticulum (ER).</text>
</comment>
<dbReference type="UniPathway" id="UPA00378"/>
<comment type="subcellular location">
    <subcellularLocation>
        <location evidence="8">Endoplasmic reticulum membrane</location>
        <topology evidence="8">Single-pass type I membrane protein</topology>
    </subcellularLocation>
    <subcellularLocation>
        <location evidence="1">Membrane</location>
        <topology evidence="1">Single-pass type I membrane protein</topology>
    </subcellularLocation>
</comment>
<dbReference type="GeneID" id="39591217"/>
<dbReference type="GO" id="GO:0018279">
    <property type="term" value="P:protein N-linked glycosylation via asparagine"/>
    <property type="evidence" value="ECO:0007669"/>
    <property type="project" value="UniProtKB-UniRule"/>
</dbReference>
<keyword evidence="5 8" id="KW-0256">Endoplasmic reticulum</keyword>
<dbReference type="Pfam" id="PF03345">
    <property type="entry name" value="OST48_N"/>
    <property type="match status" value="1"/>
</dbReference>
<evidence type="ECO:0000256" key="8">
    <source>
        <dbReference type="RuleBase" id="RU361142"/>
    </source>
</evidence>
<dbReference type="RefSeq" id="XP_028478529.1">
    <property type="nucleotide sequence ID" value="XM_028622077.1"/>
</dbReference>
<dbReference type="Pfam" id="PF23358">
    <property type="entry name" value="OST48_MD"/>
    <property type="match status" value="1"/>
</dbReference>
<evidence type="ECO:0000313" key="12">
    <source>
        <dbReference type="Proteomes" id="UP000279236"/>
    </source>
</evidence>
<evidence type="ECO:0000256" key="4">
    <source>
        <dbReference type="ARBA" id="ARBA00022692"/>
    </source>
</evidence>
<sequence>MRATSFSPLAALSVLLAASTAAARSAAGDRLLVVRDKKYETGYDKFFASLQERGFEVTFSEPKADTTMLEGYGVPLYDHLIIFAPETRAFSPAFTPQNILAAQGQYLNTLHILSPGLDAVQAATLREYDIEPVPAGSEVLDAFSHVGGGSDADLVCARDSLVAPVPVFSQQTLKQSGPLVVPHATGFKTGANPFLLDIVSAPSTSYVGDKDGKAAVETKPGAEIQLAGSKVSLVAAMQNRENVRIGFVASPELLSDKWWGKKLDGTETGNRAVVEDLTKWLFQETGVIRVVDTHHHRSAETEPREEYTKNDNVSYEITLSQHTTAANGTSAWSPFSVSDLQLEFTMLDPHIRTSLVEASSTAEDTTYAVEFRAPDRHGVFKFAVSYFRPGWTYLDTFDKASVVPLRHDEHPRFIVGAYPFYTGALSTSAAFLVFVALWISLAESDKGKKKAE</sequence>
<comment type="similarity">
    <text evidence="3 8">Belongs to the DDOST 48 kDa subunit family.</text>
</comment>
<comment type="pathway">
    <text evidence="2 8">Protein modification; protein glycosylation.</text>
</comment>
<feature type="chain" id="PRO_5018819069" description="Dolichyl-diphosphooligosaccharide--protein glycosyltransferase subunit WBP1" evidence="8">
    <location>
        <begin position="23"/>
        <end position="452"/>
    </location>
</feature>
<gene>
    <name evidence="11" type="primary">WBP1</name>
    <name evidence="11" type="ORF">EHS24_006674</name>
</gene>
<dbReference type="InterPro" id="IPR005013">
    <property type="entry name" value="DDOST_48_kDa_subunit"/>
</dbReference>
<dbReference type="STRING" id="105984.A0A427Y1X3"/>
<dbReference type="InterPro" id="IPR055457">
    <property type="entry name" value="OST48_N"/>
</dbReference>
<evidence type="ECO:0000256" key="3">
    <source>
        <dbReference type="ARBA" id="ARBA00008743"/>
    </source>
</evidence>
<evidence type="ECO:0000313" key="11">
    <source>
        <dbReference type="EMBL" id="RSH85081.1"/>
    </source>
</evidence>
<keyword evidence="11" id="KW-0808">Transferase</keyword>
<dbReference type="PANTHER" id="PTHR10830">
    <property type="entry name" value="DOLICHYL-DIPHOSPHOOLIGOSACCHARIDE--PROTEIN GLYCOSYLTRANSFERASE 48 KDA SUBUNIT"/>
    <property type="match status" value="1"/>
</dbReference>
<dbReference type="InterPro" id="IPR055459">
    <property type="entry name" value="OST48_MD"/>
</dbReference>
<keyword evidence="8" id="KW-0732">Signal</keyword>
<dbReference type="EMBL" id="RSCE01000003">
    <property type="protein sequence ID" value="RSH85081.1"/>
    <property type="molecule type" value="Genomic_DNA"/>
</dbReference>
<dbReference type="GO" id="GO:0016740">
    <property type="term" value="F:transferase activity"/>
    <property type="evidence" value="ECO:0007669"/>
    <property type="project" value="UniProtKB-KW"/>
</dbReference>
<feature type="signal peptide" evidence="8">
    <location>
        <begin position="1"/>
        <end position="22"/>
    </location>
</feature>
<organism evidence="11 12">
    <name type="scientific">Apiotrichum porosum</name>
    <dbReference type="NCBI Taxonomy" id="105984"/>
    <lineage>
        <taxon>Eukaryota</taxon>
        <taxon>Fungi</taxon>
        <taxon>Dikarya</taxon>
        <taxon>Basidiomycota</taxon>
        <taxon>Agaricomycotina</taxon>
        <taxon>Tremellomycetes</taxon>
        <taxon>Trichosporonales</taxon>
        <taxon>Trichosporonaceae</taxon>
        <taxon>Apiotrichum</taxon>
    </lineage>
</organism>
<comment type="caution">
    <text evidence="11">The sequence shown here is derived from an EMBL/GenBank/DDBJ whole genome shotgun (WGS) entry which is preliminary data.</text>
</comment>
<dbReference type="PANTHER" id="PTHR10830:SF0">
    <property type="entry name" value="DOLICHYL-DIPHOSPHOOLIGOSACCHARIDE--PROTEIN GLYCOSYLTRANSFERASE 48 KDA SUBUNIT"/>
    <property type="match status" value="1"/>
</dbReference>
<evidence type="ECO:0000256" key="6">
    <source>
        <dbReference type="ARBA" id="ARBA00022989"/>
    </source>
</evidence>
<dbReference type="AlphaFoldDB" id="A0A427Y1X3"/>
<evidence type="ECO:0000256" key="7">
    <source>
        <dbReference type="ARBA" id="ARBA00023136"/>
    </source>
</evidence>
<evidence type="ECO:0000256" key="2">
    <source>
        <dbReference type="ARBA" id="ARBA00004922"/>
    </source>
</evidence>
<reference evidence="11 12" key="1">
    <citation type="submission" date="2018-11" db="EMBL/GenBank/DDBJ databases">
        <title>Genome sequence of Apiotrichum porosum DSM 27194.</title>
        <authorList>
            <person name="Aliyu H."/>
            <person name="Gorte O."/>
            <person name="Ochsenreither K."/>
        </authorList>
    </citation>
    <scope>NUCLEOTIDE SEQUENCE [LARGE SCALE GENOMIC DNA]</scope>
    <source>
        <strain evidence="11 12">DSM 27194</strain>
    </source>
</reference>
<keyword evidence="6 8" id="KW-1133">Transmembrane helix</keyword>
<evidence type="ECO:0000256" key="5">
    <source>
        <dbReference type="ARBA" id="ARBA00022824"/>
    </source>
</evidence>
<evidence type="ECO:0000259" key="10">
    <source>
        <dbReference type="Pfam" id="PF23358"/>
    </source>
</evidence>
<feature type="transmembrane region" description="Helical" evidence="8">
    <location>
        <begin position="418"/>
        <end position="441"/>
    </location>
</feature>